<reference evidence="1 2" key="1">
    <citation type="submission" date="2019-01" db="EMBL/GenBank/DDBJ databases">
        <title>Lacunisphaera sp. strain TWA-58.</title>
        <authorList>
            <person name="Chen W.-M."/>
        </authorList>
    </citation>
    <scope>NUCLEOTIDE SEQUENCE [LARGE SCALE GENOMIC DNA]</scope>
    <source>
        <strain evidence="1 2">TWA-58</strain>
    </source>
</reference>
<protein>
    <recommendedName>
        <fullName evidence="3">Type II toxin-antitoxin system RelE/ParE family toxin</fullName>
    </recommendedName>
</protein>
<accession>A0A4Q1C5R6</accession>
<dbReference type="AlphaFoldDB" id="A0A4Q1C5R6"/>
<keyword evidence="2" id="KW-1185">Reference proteome</keyword>
<name>A0A4Q1C5R6_9BACT</name>
<dbReference type="Proteomes" id="UP000290218">
    <property type="component" value="Unassembled WGS sequence"/>
</dbReference>
<dbReference type="EMBL" id="SDHX01000002">
    <property type="protein sequence ID" value="RXK53683.1"/>
    <property type="molecule type" value="Genomic_DNA"/>
</dbReference>
<proteinExistence type="predicted"/>
<evidence type="ECO:0000313" key="1">
    <source>
        <dbReference type="EMBL" id="RXK53683.1"/>
    </source>
</evidence>
<organism evidence="1 2">
    <name type="scientific">Oleiharenicola lentus</name>
    <dbReference type="NCBI Taxonomy" id="2508720"/>
    <lineage>
        <taxon>Bacteria</taxon>
        <taxon>Pseudomonadati</taxon>
        <taxon>Verrucomicrobiota</taxon>
        <taxon>Opitutia</taxon>
        <taxon>Opitutales</taxon>
        <taxon>Opitutaceae</taxon>
        <taxon>Oleiharenicola</taxon>
    </lineage>
</organism>
<gene>
    <name evidence="1" type="ORF">ESB00_18525</name>
</gene>
<evidence type="ECO:0000313" key="2">
    <source>
        <dbReference type="Proteomes" id="UP000290218"/>
    </source>
</evidence>
<evidence type="ECO:0008006" key="3">
    <source>
        <dbReference type="Google" id="ProtNLM"/>
    </source>
</evidence>
<sequence length="87" mass="9855">MDKVSRYRPVFADSAVAFFVSLSRRRQIRLLDRARELAADPFLVPDLTSTDADGRIISHLLTDGFVFDYWVDHAARVLAITDITDAD</sequence>
<dbReference type="OrthoDB" id="200220at2"/>
<dbReference type="RefSeq" id="WP_129049612.1">
    <property type="nucleotide sequence ID" value="NZ_SDHX01000002.1"/>
</dbReference>
<comment type="caution">
    <text evidence="1">The sequence shown here is derived from an EMBL/GenBank/DDBJ whole genome shotgun (WGS) entry which is preliminary data.</text>
</comment>